<dbReference type="InterPro" id="IPR049790">
    <property type="entry name" value="Rv3655c/TadE"/>
</dbReference>
<name>A0ABX9LL61_9ACTN</name>
<evidence type="ECO:0000256" key="1">
    <source>
        <dbReference type="SAM" id="MobiDB-lite"/>
    </source>
</evidence>
<dbReference type="NCBIfam" id="NF041390">
    <property type="entry name" value="TadE_Rv3655c"/>
    <property type="match status" value="1"/>
</dbReference>
<feature type="region of interest" description="Disordered" evidence="1">
    <location>
        <begin position="112"/>
        <end position="218"/>
    </location>
</feature>
<dbReference type="Proteomes" id="UP000262538">
    <property type="component" value="Unassembled WGS sequence"/>
</dbReference>
<gene>
    <name evidence="3" type="ORF">DI270_015070</name>
</gene>
<keyword evidence="4" id="KW-1185">Reference proteome</keyword>
<proteinExistence type="predicted"/>
<accession>A0ABX9LL61</accession>
<dbReference type="RefSeq" id="WP_111700489.1">
    <property type="nucleotide sequence ID" value="NZ_QFZU02000063.1"/>
</dbReference>
<feature type="compositionally biased region" description="Gly residues" evidence="1">
    <location>
        <begin position="194"/>
        <end position="204"/>
    </location>
</feature>
<sequence>MPGTTRRRERGSVTAETAVALPALVLVLTASLWAVAATDAQLRCVDAARAGARAAARGEAPEQVHAVVLRLAPADTTVSVAAGAGTVRVEVTATVRPLWRSFLPPVRLRASAVSDTEPGVLPPPPGSLGSANRTPAQFTTPPGSLSSTNRTPARSMPSTPRGAPGPATPALPPLSMSSGAPRTSGALTRREGDAGPGEAHGGGRSSPLLDDVGTQERR</sequence>
<dbReference type="InterPro" id="IPR012495">
    <property type="entry name" value="TadE-like_dom"/>
</dbReference>
<feature type="compositionally biased region" description="Polar residues" evidence="1">
    <location>
        <begin position="131"/>
        <end position="152"/>
    </location>
</feature>
<evidence type="ECO:0000313" key="3">
    <source>
        <dbReference type="EMBL" id="RGA04336.1"/>
    </source>
</evidence>
<evidence type="ECO:0000259" key="2">
    <source>
        <dbReference type="Pfam" id="PF07811"/>
    </source>
</evidence>
<comment type="caution">
    <text evidence="3">The sequence shown here is derived from an EMBL/GenBank/DDBJ whole genome shotgun (WGS) entry which is preliminary data.</text>
</comment>
<protein>
    <recommendedName>
        <fullName evidence="2">TadE-like domain-containing protein</fullName>
    </recommendedName>
</protein>
<evidence type="ECO:0000313" key="4">
    <source>
        <dbReference type="Proteomes" id="UP000262538"/>
    </source>
</evidence>
<dbReference type="EMBL" id="QFZU02000063">
    <property type="protein sequence ID" value="RGA04336.1"/>
    <property type="molecule type" value="Genomic_DNA"/>
</dbReference>
<feature type="domain" description="TadE-like" evidence="2">
    <location>
        <begin position="11"/>
        <end position="53"/>
    </location>
</feature>
<reference evidence="3 4" key="1">
    <citation type="submission" date="2018-08" db="EMBL/GenBank/DDBJ databases">
        <title>Microbispora. triticiradicis sp. nov., a novel actinomycete isolated from the root of wheat (Triticum aestivum L.)).</title>
        <authorList>
            <person name="Han C."/>
        </authorList>
    </citation>
    <scope>NUCLEOTIDE SEQUENCE [LARGE SCALE GENOMIC DNA]</scope>
    <source>
        <strain evidence="3 4">NEAU-HRDPA2-9</strain>
    </source>
</reference>
<dbReference type="Pfam" id="PF07811">
    <property type="entry name" value="TadE"/>
    <property type="match status" value="1"/>
</dbReference>
<organism evidence="3 4">
    <name type="scientific">Microbispora triticiradicis</name>
    <dbReference type="NCBI Taxonomy" id="2200763"/>
    <lineage>
        <taxon>Bacteria</taxon>
        <taxon>Bacillati</taxon>
        <taxon>Actinomycetota</taxon>
        <taxon>Actinomycetes</taxon>
        <taxon>Streptosporangiales</taxon>
        <taxon>Streptosporangiaceae</taxon>
        <taxon>Microbispora</taxon>
    </lineage>
</organism>